<name>A0ABU1ANY7_9BACT</name>
<feature type="non-terminal residue" evidence="1">
    <location>
        <position position="119"/>
    </location>
</feature>
<feature type="non-terminal residue" evidence="1">
    <location>
        <position position="1"/>
    </location>
</feature>
<dbReference type="Proteomes" id="UP001243717">
    <property type="component" value="Unassembled WGS sequence"/>
</dbReference>
<dbReference type="RefSeq" id="WP_308986927.1">
    <property type="nucleotide sequence ID" value="NZ_JARXIC010000151.1"/>
</dbReference>
<reference evidence="1 2" key="1">
    <citation type="submission" date="2023-04" db="EMBL/GenBank/DDBJ databases">
        <title>A novel bacteria isolated from coastal sediment.</title>
        <authorList>
            <person name="Liu X.-J."/>
            <person name="Du Z.-J."/>
        </authorList>
    </citation>
    <scope>NUCLEOTIDE SEQUENCE [LARGE SCALE GENOMIC DNA]</scope>
    <source>
        <strain evidence="1 2">SDUM461004</strain>
    </source>
</reference>
<proteinExistence type="predicted"/>
<keyword evidence="2" id="KW-1185">Reference proteome</keyword>
<organism evidence="1 2">
    <name type="scientific">Thalassobacterium sedimentorum</name>
    <dbReference type="NCBI Taxonomy" id="3041258"/>
    <lineage>
        <taxon>Bacteria</taxon>
        <taxon>Pseudomonadati</taxon>
        <taxon>Verrucomicrobiota</taxon>
        <taxon>Opitutia</taxon>
        <taxon>Puniceicoccales</taxon>
        <taxon>Coraliomargaritaceae</taxon>
        <taxon>Thalassobacterium</taxon>
    </lineage>
</organism>
<gene>
    <name evidence="1" type="ORF">QEH59_18850</name>
</gene>
<evidence type="ECO:0000313" key="2">
    <source>
        <dbReference type="Proteomes" id="UP001243717"/>
    </source>
</evidence>
<protein>
    <submittedName>
        <fullName evidence="1">Uncharacterized protein</fullName>
    </submittedName>
</protein>
<dbReference type="EMBL" id="JARXIC010000151">
    <property type="protein sequence ID" value="MDQ8196496.1"/>
    <property type="molecule type" value="Genomic_DNA"/>
</dbReference>
<sequence length="119" mass="13086">MVDDDADASGRVTFSNVRLHEGEMPPPVVSLPSAPLPIQFNRTFISHDSNQDGQNGHMSTVATSVEDTAVRIQGNAWKSMPYDYQVTARTVLEFSVTMNHPSELIGVILDDDTNPTNDR</sequence>
<comment type="caution">
    <text evidence="1">The sequence shown here is derived from an EMBL/GenBank/DDBJ whole genome shotgun (WGS) entry which is preliminary data.</text>
</comment>
<evidence type="ECO:0000313" key="1">
    <source>
        <dbReference type="EMBL" id="MDQ8196496.1"/>
    </source>
</evidence>
<accession>A0ABU1ANY7</accession>